<name>T5K4N9_MICMQ</name>
<proteinExistence type="predicted"/>
<protein>
    <submittedName>
        <fullName evidence="1">Uncharacterized protein</fullName>
    </submittedName>
</protein>
<dbReference type="Proteomes" id="UP000016033">
    <property type="component" value="Unassembled WGS sequence"/>
</dbReference>
<evidence type="ECO:0000313" key="2">
    <source>
        <dbReference type="Proteomes" id="UP000016033"/>
    </source>
</evidence>
<dbReference type="RefSeq" id="WP_021200948.1">
    <property type="nucleotide sequence ID" value="NZ_ATAO01000206.1"/>
</dbReference>
<accession>T5K4N9</accession>
<comment type="caution">
    <text evidence="1">The sequence shown here is derived from an EMBL/GenBank/DDBJ whole genome shotgun (WGS) entry which is preliminary data.</text>
</comment>
<gene>
    <name evidence="1" type="ORF">L687_05195</name>
</gene>
<organism evidence="1 2">
    <name type="scientific">Microbacterium maritypicum MF109</name>
    <dbReference type="NCBI Taxonomy" id="1333857"/>
    <lineage>
        <taxon>Bacteria</taxon>
        <taxon>Bacillati</taxon>
        <taxon>Actinomycetota</taxon>
        <taxon>Actinomycetes</taxon>
        <taxon>Micrococcales</taxon>
        <taxon>Microbacteriaceae</taxon>
        <taxon>Microbacterium</taxon>
    </lineage>
</organism>
<dbReference type="PATRIC" id="fig|1333857.3.peg.3017"/>
<reference evidence="1 2" key="1">
    <citation type="journal article" date="2013" name="Genome Announc.">
        <title>Whole-genome sequences of five oyster-associated bacteria show potential for crude oil hydrocarbon degradation.</title>
        <authorList>
            <person name="Chauhan A."/>
            <person name="Green S."/>
            <person name="Pathak A."/>
            <person name="Thomas J."/>
            <person name="Venkatramanan R."/>
        </authorList>
    </citation>
    <scope>NUCLEOTIDE SEQUENCE [LARGE SCALE GENOMIC DNA]</scope>
    <source>
        <strain evidence="1 2">MF109</strain>
    </source>
</reference>
<evidence type="ECO:0000313" key="1">
    <source>
        <dbReference type="EMBL" id="EQM74856.1"/>
    </source>
</evidence>
<dbReference type="EMBL" id="ATAO01000206">
    <property type="protein sequence ID" value="EQM74856.1"/>
    <property type="molecule type" value="Genomic_DNA"/>
</dbReference>
<sequence length="84" mass="9299">MLARAEQAFLGEFTELADVARAITEQITPEDAGAFLDRWPFKNHLDWTAAGADIPGITSFLPDGPVTSTSALICIDGRFWFDRR</sequence>
<dbReference type="AlphaFoldDB" id="T5K4N9"/>